<evidence type="ECO:0000313" key="2">
    <source>
        <dbReference type="Proteomes" id="UP001159363"/>
    </source>
</evidence>
<comment type="caution">
    <text evidence="1">The sequence shown here is derived from an EMBL/GenBank/DDBJ whole genome shotgun (WGS) entry which is preliminary data.</text>
</comment>
<name>A0ABQ9GIZ0_9NEOP</name>
<sequence>MLWAYITGIQYIRKVFNSIGNTELLGIVVQAVGIHYGHTIHKQGIQQYKEFRGLPVTTLGEDVCEVWTLTKLMLLFCLLTPRLPLAAVALPALAYGGPNECKKSIFVCLVNCARMCLEDALWVGVSMLYLGWCRCDAELLCLTKDVCLISTLPSYPSSTTQPYTPSSTSSVVVDLRKDNTFAEADNSHLRVNIYSPNVLCAVIAATANCKSKNTSRRRTGELTAVSGGSPRWRGSRILNQQPITAHLVGENRFGCVVGEVGCQTLQRALGREKGGVYVVHLQLVERTSDVYVSSDDSHLAPVPLRRWLLATLTANATHDCGITLRFCSATTYYATSRGIIRLKQLRAVTANGTHDCGITLRFCSATTYYATSRGIIRLKQLRAVTANGTHDCGITLRFCSATTYDATSRGIIRLKQLRAVTANGTHDCGITLRFCSATTYDATSRGIIRLKQLRAVTANGTHDCGITLRFCSATTYDATSRGIIRLKQLRAVTDKTLMLRNSHSVLNDGYITRGSYDWQGIVIKCIKDIAQFIALIDNFMIMEITRKRITDRGKIAENAMGKFVYTAIDAWIKKYPGRNITIHDIRELVSNTLPQAATPKNIVAGFSATRIWPYNENVFDDPSLYFVKLQKDQALTWSQQARAKWRGHWEICEAAAVVRQCMVMPRNHDSEPGAKVPIGRHFRFRTSKNRSFSHKIGTYDHEIISNMFLDARATHSKTCSTGSLQVQSSLPVPEDCSGNIQIFMQVFTLPTRIHSENEDIFDESGHYRLFPNTVSLLEEENCLRFENVYLYTKSLQRSKYQRLARVLQAVEGLSYFPSSDNEAIVPPSEALSNSIFVFYDIAARNKLAFKITLAWDDTRIIQRYVFLVLETRVRISVFVKSCLLHKGRYSRGFDQFIAVCREGSSTGNQQVMSSIPPATSMGTVSTINAKDEMSAVHPVCAEVGSEVDHKDSIDVDYDGSDNVEDYDHSLDIPTHFTNDFPFASDVKKAEDAASTDYMFTEYHNKLVD</sequence>
<evidence type="ECO:0000313" key="1">
    <source>
        <dbReference type="EMBL" id="KAJ8871994.1"/>
    </source>
</evidence>
<accession>A0ABQ9GIZ0</accession>
<dbReference type="EMBL" id="JARBHB010000012">
    <property type="protein sequence ID" value="KAJ8871994.1"/>
    <property type="molecule type" value="Genomic_DNA"/>
</dbReference>
<protein>
    <submittedName>
        <fullName evidence="1">Uncharacterized protein</fullName>
    </submittedName>
</protein>
<dbReference type="Proteomes" id="UP001159363">
    <property type="component" value="Chromosome 11"/>
</dbReference>
<proteinExistence type="predicted"/>
<keyword evidence="2" id="KW-1185">Reference proteome</keyword>
<reference evidence="1 2" key="1">
    <citation type="submission" date="2023-02" db="EMBL/GenBank/DDBJ databases">
        <title>LHISI_Scaffold_Assembly.</title>
        <authorList>
            <person name="Stuart O.P."/>
            <person name="Cleave R."/>
            <person name="Magrath M.J.L."/>
            <person name="Mikheyev A.S."/>
        </authorList>
    </citation>
    <scope>NUCLEOTIDE SEQUENCE [LARGE SCALE GENOMIC DNA]</scope>
    <source>
        <strain evidence="1">Daus_M_001</strain>
        <tissue evidence="1">Leg muscle</tissue>
    </source>
</reference>
<organism evidence="1 2">
    <name type="scientific">Dryococelus australis</name>
    <dbReference type="NCBI Taxonomy" id="614101"/>
    <lineage>
        <taxon>Eukaryota</taxon>
        <taxon>Metazoa</taxon>
        <taxon>Ecdysozoa</taxon>
        <taxon>Arthropoda</taxon>
        <taxon>Hexapoda</taxon>
        <taxon>Insecta</taxon>
        <taxon>Pterygota</taxon>
        <taxon>Neoptera</taxon>
        <taxon>Polyneoptera</taxon>
        <taxon>Phasmatodea</taxon>
        <taxon>Verophasmatodea</taxon>
        <taxon>Anareolatae</taxon>
        <taxon>Phasmatidae</taxon>
        <taxon>Eurycanthinae</taxon>
        <taxon>Dryococelus</taxon>
    </lineage>
</organism>
<gene>
    <name evidence="1" type="ORF">PR048_028334</name>
</gene>